<dbReference type="Proteomes" id="UP000195442">
    <property type="component" value="Unassembled WGS sequence"/>
</dbReference>
<evidence type="ECO:0008006" key="10">
    <source>
        <dbReference type="Google" id="ProtNLM"/>
    </source>
</evidence>
<dbReference type="GO" id="GO:0004521">
    <property type="term" value="F:RNA endonuclease activity"/>
    <property type="evidence" value="ECO:0007669"/>
    <property type="project" value="InterPro"/>
</dbReference>
<evidence type="ECO:0000259" key="6">
    <source>
        <dbReference type="Pfam" id="PF03755"/>
    </source>
</evidence>
<dbReference type="PANTHER" id="PTHR30636:SF3">
    <property type="entry name" value="UPF0701 PROTEIN YICC"/>
    <property type="match status" value="1"/>
</dbReference>
<evidence type="ECO:0000256" key="3">
    <source>
        <dbReference type="ARBA" id="ARBA00022759"/>
    </source>
</evidence>
<evidence type="ECO:0000259" key="7">
    <source>
        <dbReference type="Pfam" id="PF08340"/>
    </source>
</evidence>
<dbReference type="PANTHER" id="PTHR30636">
    <property type="entry name" value="UPF0701 PROTEIN YICC"/>
    <property type="match status" value="1"/>
</dbReference>
<dbReference type="NCBIfam" id="TIGR00255">
    <property type="entry name" value="YicC/YloC family endoribonuclease"/>
    <property type="match status" value="1"/>
</dbReference>
<dbReference type="InterPro" id="IPR013551">
    <property type="entry name" value="YicC-like_C"/>
</dbReference>
<dbReference type="OrthoDB" id="9771229at2"/>
<dbReference type="Pfam" id="PF03755">
    <property type="entry name" value="YicC-like_N"/>
    <property type="match status" value="1"/>
</dbReference>
<evidence type="ECO:0000256" key="2">
    <source>
        <dbReference type="ARBA" id="ARBA00022722"/>
    </source>
</evidence>
<feature type="domain" description="Endoribonuclease YicC-like N-terminal" evidence="6">
    <location>
        <begin position="2"/>
        <end position="154"/>
    </location>
</feature>
<proteinExistence type="inferred from homology"/>
<evidence type="ECO:0000256" key="4">
    <source>
        <dbReference type="ARBA" id="ARBA00022801"/>
    </source>
</evidence>
<evidence type="ECO:0000256" key="5">
    <source>
        <dbReference type="ARBA" id="ARBA00035648"/>
    </source>
</evidence>
<gene>
    <name evidence="8" type="primary">yicC</name>
    <name evidence="8" type="ORF">CRENPOLYSF2_640024</name>
</gene>
<dbReference type="InterPro" id="IPR005229">
    <property type="entry name" value="YicC/YloC-like"/>
</dbReference>
<dbReference type="Pfam" id="PF08340">
    <property type="entry name" value="YicC-like_C"/>
    <property type="match status" value="1"/>
</dbReference>
<dbReference type="InterPro" id="IPR013527">
    <property type="entry name" value="YicC-like_N"/>
</dbReference>
<comment type="cofactor">
    <cofactor evidence="1">
        <name>a divalent metal cation</name>
        <dbReference type="ChEBI" id="CHEBI:60240"/>
    </cofactor>
</comment>
<dbReference type="GO" id="GO:0016787">
    <property type="term" value="F:hydrolase activity"/>
    <property type="evidence" value="ECO:0007669"/>
    <property type="project" value="UniProtKB-KW"/>
</dbReference>
<protein>
    <recommendedName>
        <fullName evidence="10">YicC family protein</fullName>
    </recommendedName>
</protein>
<name>A0A1R4HH95_9GAMM</name>
<keyword evidence="9" id="KW-1185">Reference proteome</keyword>
<comment type="similarity">
    <text evidence="5">Belongs to the YicC/YloC family.</text>
</comment>
<organism evidence="8 9">
    <name type="scientific">Crenothrix polyspora</name>
    <dbReference type="NCBI Taxonomy" id="360316"/>
    <lineage>
        <taxon>Bacteria</taxon>
        <taxon>Pseudomonadati</taxon>
        <taxon>Pseudomonadota</taxon>
        <taxon>Gammaproteobacteria</taxon>
        <taxon>Methylococcales</taxon>
        <taxon>Crenotrichaceae</taxon>
        <taxon>Crenothrix</taxon>
    </lineage>
</organism>
<feature type="domain" description="Endoribonuclease YicC-like C-terminal" evidence="7">
    <location>
        <begin position="172"/>
        <end position="288"/>
    </location>
</feature>
<dbReference type="AlphaFoldDB" id="A0A1R4HH95"/>
<keyword evidence="2" id="KW-0540">Nuclease</keyword>
<dbReference type="EMBL" id="FUKJ01000429">
    <property type="protein sequence ID" value="SJM95593.1"/>
    <property type="molecule type" value="Genomic_DNA"/>
</dbReference>
<evidence type="ECO:0000313" key="9">
    <source>
        <dbReference type="Proteomes" id="UP000195442"/>
    </source>
</evidence>
<evidence type="ECO:0000256" key="1">
    <source>
        <dbReference type="ARBA" id="ARBA00001968"/>
    </source>
</evidence>
<evidence type="ECO:0000313" key="8">
    <source>
        <dbReference type="EMBL" id="SJM95593.1"/>
    </source>
</evidence>
<keyword evidence="4" id="KW-0378">Hydrolase</keyword>
<sequence length="288" mass="32514">MIRSMTAFSSAETELGNLSISCEIRSVNHRYCDITLKIPDRLRFLEAEIRSAMSTKINRGKIECTVNCKKQAKTGQSFYVNQDAVIALLEATQTIEQQMSGALAFSALDVLAFPGIQQEPELNGESLSDGIMGMIDNALTTLVATRQREGAQLKLVIEERCAKMRSLVILAAQRMPEVLQLIRNRLTDRVVELVAQPDFDRLEQELVILTQKLDIAEELDRLDTHLTEVLRALAQPEPAGRRLDFLMQELNREANTIGSKSNDKEMTRISIELKVLIEQMREQIQNIE</sequence>
<keyword evidence="3" id="KW-0255">Endonuclease</keyword>
<reference evidence="9" key="1">
    <citation type="submission" date="2017-02" db="EMBL/GenBank/DDBJ databases">
        <authorList>
            <person name="Daims H."/>
        </authorList>
    </citation>
    <scope>NUCLEOTIDE SEQUENCE [LARGE SCALE GENOMIC DNA]</scope>
</reference>
<accession>A0A1R4HH95</accession>